<comment type="caution">
    <text evidence="1">The sequence shown here is derived from an EMBL/GenBank/DDBJ whole genome shotgun (WGS) entry which is preliminary data.</text>
</comment>
<dbReference type="EMBL" id="BMZO01000011">
    <property type="protein sequence ID" value="GHC79483.1"/>
    <property type="molecule type" value="Genomic_DNA"/>
</dbReference>
<keyword evidence="2" id="KW-1185">Reference proteome</keyword>
<evidence type="ECO:0000313" key="2">
    <source>
        <dbReference type="Proteomes" id="UP000641137"/>
    </source>
</evidence>
<dbReference type="AlphaFoldDB" id="A0A8J3DQ81"/>
<proteinExistence type="predicted"/>
<sequence>MDAGFILELFIKGAETEAKMPANGERPKKVKSQSFGYVHSFEDMRQWGTERLEEHRRAFWTGMNGRVSAEDVSSWELCNDLMKQVRRERDRRCLWAYARSKMERPRSFSAWCKKDEGIHRNYGKACADRAVEEILLFVDCKPLQHKGNHETCTLQDEADFEHKAITLGEGAPDERRTERHWMAPDAKPLHFDDGLHDFDWAEARNAKRREQYRQRKTAA</sequence>
<name>A0A8J3DQ81_9HYPH</name>
<protein>
    <submittedName>
        <fullName evidence="1">Uncharacterized protein</fullName>
    </submittedName>
</protein>
<accession>A0A8J3DQ81</accession>
<dbReference type="RefSeq" id="WP_210310907.1">
    <property type="nucleotide sequence ID" value="NZ_BMZO01000011.1"/>
</dbReference>
<reference evidence="1" key="2">
    <citation type="submission" date="2020-09" db="EMBL/GenBank/DDBJ databases">
        <authorList>
            <person name="Sun Q."/>
            <person name="Kim S."/>
        </authorList>
    </citation>
    <scope>NUCLEOTIDE SEQUENCE</scope>
    <source>
        <strain evidence="1">KCTC 42097</strain>
    </source>
</reference>
<gene>
    <name evidence="1" type="ORF">GCM10010136_32060</name>
</gene>
<organism evidence="1 2">
    <name type="scientific">Limoniibacter endophyticus</name>
    <dbReference type="NCBI Taxonomy" id="1565040"/>
    <lineage>
        <taxon>Bacteria</taxon>
        <taxon>Pseudomonadati</taxon>
        <taxon>Pseudomonadota</taxon>
        <taxon>Alphaproteobacteria</taxon>
        <taxon>Hyphomicrobiales</taxon>
        <taxon>Bartonellaceae</taxon>
        <taxon>Limoniibacter</taxon>
    </lineage>
</organism>
<dbReference type="Proteomes" id="UP000641137">
    <property type="component" value="Unassembled WGS sequence"/>
</dbReference>
<evidence type="ECO:0000313" key="1">
    <source>
        <dbReference type="EMBL" id="GHC79483.1"/>
    </source>
</evidence>
<reference evidence="1" key="1">
    <citation type="journal article" date="2014" name="Int. J. Syst. Evol. Microbiol.">
        <title>Complete genome sequence of Corynebacterium casei LMG S-19264T (=DSM 44701T), isolated from a smear-ripened cheese.</title>
        <authorList>
            <consortium name="US DOE Joint Genome Institute (JGI-PGF)"/>
            <person name="Walter F."/>
            <person name="Albersmeier A."/>
            <person name="Kalinowski J."/>
            <person name="Ruckert C."/>
        </authorList>
    </citation>
    <scope>NUCLEOTIDE SEQUENCE</scope>
    <source>
        <strain evidence="1">KCTC 42097</strain>
    </source>
</reference>